<dbReference type="HOGENOM" id="CLU_2849791_0_0_1"/>
<reference evidence="1" key="2">
    <citation type="submission" date="2014-02" db="EMBL/GenBank/DDBJ databases">
        <title>Annotation of the Genome Sequence of Fusarium oxysporum f. sp. melonis 26406.</title>
        <authorList>
            <consortium name="The Broad Institute Genomics Platform"/>
            <person name="Ma L.-J."/>
            <person name="Corby-Kistler H."/>
            <person name="Broz K."/>
            <person name="Gale L.R."/>
            <person name="Jonkers W."/>
            <person name="O'Donnell K."/>
            <person name="Ploetz R."/>
            <person name="Steinberg C."/>
            <person name="Schwartz D.C."/>
            <person name="VanEtten H."/>
            <person name="Zhou S."/>
            <person name="Young S.K."/>
            <person name="Zeng Q."/>
            <person name="Gargeya S."/>
            <person name="Fitzgerald M."/>
            <person name="Abouelleil A."/>
            <person name="Alvarado L."/>
            <person name="Chapman S.B."/>
            <person name="Gainer-Dewar J."/>
            <person name="Goldberg J."/>
            <person name="Griggs A."/>
            <person name="Gujja S."/>
            <person name="Hansen M."/>
            <person name="Howarth C."/>
            <person name="Imamovic A."/>
            <person name="Ireland A."/>
            <person name="Larimer J."/>
            <person name="McCowan C."/>
            <person name="Murphy C."/>
            <person name="Pearson M."/>
            <person name="Poon T.W."/>
            <person name="Priest M."/>
            <person name="Roberts A."/>
            <person name="Saif S."/>
            <person name="Shea T."/>
            <person name="Sykes S."/>
            <person name="Wortman J."/>
            <person name="Nusbaum C."/>
            <person name="Birren B."/>
        </authorList>
    </citation>
    <scope>NUCLEOTIDE SEQUENCE</scope>
    <source>
        <strain evidence="1">26406</strain>
    </source>
</reference>
<dbReference type="AlphaFoldDB" id="W9Z755"/>
<protein>
    <submittedName>
        <fullName evidence="1">Uncharacterized protein</fullName>
    </submittedName>
</protein>
<organism evidence="1">
    <name type="scientific">Fusarium oxysporum f. sp. melonis 26406</name>
    <dbReference type="NCBI Taxonomy" id="1089452"/>
    <lineage>
        <taxon>Eukaryota</taxon>
        <taxon>Fungi</taxon>
        <taxon>Dikarya</taxon>
        <taxon>Ascomycota</taxon>
        <taxon>Pezizomycotina</taxon>
        <taxon>Sordariomycetes</taxon>
        <taxon>Hypocreomycetidae</taxon>
        <taxon>Hypocreales</taxon>
        <taxon>Nectriaceae</taxon>
        <taxon>Fusarium</taxon>
        <taxon>Fusarium oxysporum species complex</taxon>
    </lineage>
</organism>
<name>W9Z755_FUSOX</name>
<reference evidence="1" key="1">
    <citation type="submission" date="2012-04" db="EMBL/GenBank/DDBJ databases">
        <title>The Genome Sequence of Fusarium oxysporum melonis.</title>
        <authorList>
            <consortium name="The Broad Institute Genome Sequencing Platform"/>
            <person name="Ma L.-J."/>
            <person name="Gale L.R."/>
            <person name="Schwartz D.C."/>
            <person name="Zhou S."/>
            <person name="Corby-Kistler H."/>
            <person name="Young S.K."/>
            <person name="Zeng Q."/>
            <person name="Gargeya S."/>
            <person name="Fitzgerald M."/>
            <person name="Haas B."/>
            <person name="Abouelleil A."/>
            <person name="Alvarado L."/>
            <person name="Arachchi H.M."/>
            <person name="Berlin A."/>
            <person name="Brown A."/>
            <person name="Chapman S.B."/>
            <person name="Chen Z."/>
            <person name="Dunbar C."/>
            <person name="Freedman E."/>
            <person name="Gearin G."/>
            <person name="Goldberg J."/>
            <person name="Griggs A."/>
            <person name="Gujja S."/>
            <person name="Heiman D."/>
            <person name="Howarth C."/>
            <person name="Larson L."/>
            <person name="Lui A."/>
            <person name="MacDonald P.J.P."/>
            <person name="Montmayeur A."/>
            <person name="Murphy C."/>
            <person name="Neiman D."/>
            <person name="Pearson M."/>
            <person name="Priest M."/>
            <person name="Roberts A."/>
            <person name="Saif S."/>
            <person name="Shea T."/>
            <person name="Shenoy N."/>
            <person name="Sisk P."/>
            <person name="Stolte C."/>
            <person name="Sykes S."/>
            <person name="Wortman J."/>
            <person name="Nusbaum C."/>
            <person name="Birren B."/>
        </authorList>
    </citation>
    <scope>NUCLEOTIDE SEQUENCE</scope>
    <source>
        <strain evidence="1">26406</strain>
    </source>
</reference>
<sequence length="65" mass="7034">MIVEGSLLHWGMGQEVEERTSRQLKIAADRQGTRGGGLYGAVNACFHLIGCCKAESCIATRKLVI</sequence>
<dbReference type="EMBL" id="KI980436">
    <property type="protein sequence ID" value="EXK24078.1"/>
    <property type="molecule type" value="Genomic_DNA"/>
</dbReference>
<gene>
    <name evidence="1" type="ORF">FOMG_19180</name>
</gene>
<dbReference type="Proteomes" id="UP000030703">
    <property type="component" value="Unassembled WGS sequence"/>
</dbReference>
<evidence type="ECO:0000313" key="1">
    <source>
        <dbReference type="EMBL" id="EXK24078.1"/>
    </source>
</evidence>
<accession>W9Z755</accession>
<dbReference type="VEuPathDB" id="FungiDB:FOMG_19180"/>
<proteinExistence type="predicted"/>